<organism evidence="1 2">
    <name type="scientific">Brevibacillus laterosporus LMG 15441</name>
    <dbReference type="NCBI Taxonomy" id="1042163"/>
    <lineage>
        <taxon>Bacteria</taxon>
        <taxon>Bacillati</taxon>
        <taxon>Bacillota</taxon>
        <taxon>Bacilli</taxon>
        <taxon>Bacillales</taxon>
        <taxon>Paenibacillaceae</taxon>
        <taxon>Brevibacillus</taxon>
    </lineage>
</organism>
<evidence type="ECO:0000313" key="1">
    <source>
        <dbReference type="EMBL" id="AIG28317.1"/>
    </source>
</evidence>
<dbReference type="KEGG" id="blr:BRLA_c040400"/>
<sequence length="40" mass="4716">MLLFSFVLGEISFITSDFMRQNCRYKAVSTSDHFHLTPYL</sequence>
<name>A0A075R6T7_BRELA</name>
<dbReference type="Proteomes" id="UP000005850">
    <property type="component" value="Chromosome"/>
</dbReference>
<dbReference type="STRING" id="1042163.BRLA_c040400"/>
<reference evidence="1 2" key="1">
    <citation type="journal article" date="2011" name="J. Bacteriol.">
        <title>Genome sequence of Brevibacillus laterosporus LMG 15441, a pathogen of invertebrates.</title>
        <authorList>
            <person name="Djukic M."/>
            <person name="Poehlein A."/>
            <person name="Thurmer A."/>
            <person name="Daniel R."/>
        </authorList>
    </citation>
    <scope>NUCLEOTIDE SEQUENCE [LARGE SCALE GENOMIC DNA]</scope>
    <source>
        <strain evidence="1 2">LMG 15441</strain>
    </source>
</reference>
<dbReference type="EMBL" id="CP007806">
    <property type="protein sequence ID" value="AIG28317.1"/>
    <property type="molecule type" value="Genomic_DNA"/>
</dbReference>
<gene>
    <name evidence="1" type="ORF">BRLA_c040400</name>
</gene>
<keyword evidence="2" id="KW-1185">Reference proteome</keyword>
<accession>A0A075R6T7</accession>
<proteinExistence type="predicted"/>
<evidence type="ECO:0000313" key="2">
    <source>
        <dbReference type="Proteomes" id="UP000005850"/>
    </source>
</evidence>
<protein>
    <submittedName>
        <fullName evidence="1">Uncharacterized protein</fullName>
    </submittedName>
</protein>
<dbReference type="HOGENOM" id="CLU_3285981_0_0_9"/>
<dbReference type="AlphaFoldDB" id="A0A075R6T7"/>